<organism evidence="1">
    <name type="scientific">Brassica napus</name>
    <name type="common">Rape</name>
    <dbReference type="NCBI Taxonomy" id="3708"/>
    <lineage>
        <taxon>Eukaryota</taxon>
        <taxon>Viridiplantae</taxon>
        <taxon>Streptophyta</taxon>
        <taxon>Embryophyta</taxon>
        <taxon>Tracheophyta</taxon>
        <taxon>Spermatophyta</taxon>
        <taxon>Magnoliopsida</taxon>
        <taxon>eudicotyledons</taxon>
        <taxon>Gunneridae</taxon>
        <taxon>Pentapetalae</taxon>
        <taxon>rosids</taxon>
        <taxon>malvids</taxon>
        <taxon>Brassicales</taxon>
        <taxon>Brassicaceae</taxon>
        <taxon>Brassiceae</taxon>
        <taxon>Brassica</taxon>
    </lineage>
</organism>
<gene>
    <name evidence="1" type="ORF">DARMORV10_C09P36550.1</name>
</gene>
<proteinExistence type="predicted"/>
<name>A0A816IXI9_BRANA</name>
<feature type="non-terminal residue" evidence="1">
    <location>
        <position position="85"/>
    </location>
</feature>
<protein>
    <submittedName>
        <fullName evidence="1">(rape) hypothetical protein</fullName>
    </submittedName>
</protein>
<dbReference type="EMBL" id="HG994373">
    <property type="protein sequence ID" value="CAF1746586.1"/>
    <property type="molecule type" value="Genomic_DNA"/>
</dbReference>
<evidence type="ECO:0000313" key="1">
    <source>
        <dbReference type="EMBL" id="CAF1746586.1"/>
    </source>
</evidence>
<dbReference type="Proteomes" id="UP001295469">
    <property type="component" value="Chromosome C09"/>
</dbReference>
<reference evidence="1" key="1">
    <citation type="submission" date="2021-01" db="EMBL/GenBank/DDBJ databases">
        <authorList>
            <consortium name="Genoscope - CEA"/>
            <person name="William W."/>
        </authorList>
    </citation>
    <scope>NUCLEOTIDE SEQUENCE</scope>
</reference>
<dbReference type="AlphaFoldDB" id="A0A816IXI9"/>
<accession>A0A816IXI9</accession>
<sequence length="85" mass="9480">MGCSIGGPRGSRTSYGPWHACGDNIRAILWMLWTIWKNRNSLIYAEVQVSHSLLVQTALEEATLWHELNRVESSGVTMPNDLGVP</sequence>